<feature type="compositionally biased region" description="Basic and acidic residues" evidence="1">
    <location>
        <begin position="118"/>
        <end position="129"/>
    </location>
</feature>
<dbReference type="GO" id="GO:0006368">
    <property type="term" value="P:transcription elongation by RNA polymerase II"/>
    <property type="evidence" value="ECO:0007669"/>
    <property type="project" value="InterPro"/>
</dbReference>
<protein>
    <recommendedName>
        <fullName evidence="4">Elongin-A</fullName>
    </recommendedName>
</protein>
<reference evidence="2" key="3">
    <citation type="submission" date="2020-12" db="UniProtKB">
        <authorList>
            <consortium name="EnsemblPlants"/>
        </authorList>
    </citation>
    <scope>IDENTIFICATION</scope>
</reference>
<sequence length="205" mass="23462">MVVSLLELCVRSAIDNLQYISDVGETDIQLLKRILPHCNAEQLNHIESSTKGRDLSPITDDLWRKCYGRKFGNDAVEMVKERMSDRKCKFKWRQLYQAKCREQDEIQRKGVSRLRELYKEQNSQKERKQIVPIDLKPPESKRIKRTGPGGSSGPSSKAPAKGRLMQKARMEFAKSNAASRQASMAKSRLNLNNGINQRPGGSFRR</sequence>
<dbReference type="GO" id="GO:0070449">
    <property type="term" value="C:elongin complex"/>
    <property type="evidence" value="ECO:0007669"/>
    <property type="project" value="InterPro"/>
</dbReference>
<evidence type="ECO:0008006" key="4">
    <source>
        <dbReference type="Google" id="ProtNLM"/>
    </source>
</evidence>
<evidence type="ECO:0000313" key="3">
    <source>
        <dbReference type="Proteomes" id="UP000006727"/>
    </source>
</evidence>
<name>A9T7E4_PHYPA</name>
<gene>
    <name evidence="2" type="primary">LOC112276870</name>
</gene>
<dbReference type="Gramene" id="Pp3c24_14900V3.2">
    <property type="protein sequence ID" value="Pp3c24_14900V3.2"/>
    <property type="gene ID" value="Pp3c24_14900"/>
</dbReference>
<dbReference type="Gramene" id="Pp3c24_14900V3.6">
    <property type="protein sequence ID" value="Pp3c24_14900V3.6"/>
    <property type="gene ID" value="Pp3c24_14900"/>
</dbReference>
<dbReference type="EnsemblPlants" id="Pp3c24_14900V3.6">
    <property type="protein sequence ID" value="Pp3c24_14900V3.6"/>
    <property type="gene ID" value="Pp3c24_14900"/>
</dbReference>
<feature type="compositionally biased region" description="Polar residues" evidence="1">
    <location>
        <begin position="176"/>
        <end position="196"/>
    </location>
</feature>
<dbReference type="eggNOG" id="KOG2821">
    <property type="taxonomic scope" value="Eukaryota"/>
</dbReference>
<dbReference type="Proteomes" id="UP000006727">
    <property type="component" value="Chromosome 24"/>
</dbReference>
<dbReference type="Pfam" id="PF06881">
    <property type="entry name" value="Elongin_A"/>
    <property type="match status" value="1"/>
</dbReference>
<feature type="compositionally biased region" description="Low complexity" evidence="1">
    <location>
        <begin position="153"/>
        <end position="162"/>
    </location>
</feature>
<dbReference type="Gramene" id="Pp3c24_14900V3.3">
    <property type="protein sequence ID" value="Pp3c24_14900V3.3"/>
    <property type="gene ID" value="Pp3c24_14900"/>
</dbReference>
<dbReference type="PANTHER" id="PTHR47543">
    <property type="entry name" value="OS08G0169600 PROTEIN"/>
    <property type="match status" value="1"/>
</dbReference>
<feature type="region of interest" description="Disordered" evidence="1">
    <location>
        <begin position="118"/>
        <end position="205"/>
    </location>
</feature>
<evidence type="ECO:0000256" key="1">
    <source>
        <dbReference type="SAM" id="MobiDB-lite"/>
    </source>
</evidence>
<dbReference type="EnsemblPlants" id="Pp3c24_14900V3.2">
    <property type="protein sequence ID" value="Pp3c24_14900V3.2"/>
    <property type="gene ID" value="Pp3c24_14900"/>
</dbReference>
<dbReference type="AlphaFoldDB" id="A9T7E4"/>
<dbReference type="OMA" id="LMHIEKC"/>
<dbReference type="GeneID" id="112276870"/>
<accession>A9T7E4</accession>
<evidence type="ECO:0000313" key="2">
    <source>
        <dbReference type="EnsemblPlants" id="Pp3c24_14900V3.6"/>
    </source>
</evidence>
<dbReference type="Gene3D" id="6.10.250.3180">
    <property type="match status" value="1"/>
</dbReference>
<proteinExistence type="predicted"/>
<dbReference type="EMBL" id="ABEU02000024">
    <property type="status" value="NOT_ANNOTATED_CDS"/>
    <property type="molecule type" value="Genomic_DNA"/>
</dbReference>
<organism evidence="2 3">
    <name type="scientific">Physcomitrium patens</name>
    <name type="common">Spreading-leaved earth moss</name>
    <name type="synonym">Physcomitrella patens</name>
    <dbReference type="NCBI Taxonomy" id="3218"/>
    <lineage>
        <taxon>Eukaryota</taxon>
        <taxon>Viridiplantae</taxon>
        <taxon>Streptophyta</taxon>
        <taxon>Embryophyta</taxon>
        <taxon>Bryophyta</taxon>
        <taxon>Bryophytina</taxon>
        <taxon>Bryopsida</taxon>
        <taxon>Funariidae</taxon>
        <taxon>Funariales</taxon>
        <taxon>Funariaceae</taxon>
        <taxon>Physcomitrium</taxon>
    </lineage>
</organism>
<reference evidence="2 3" key="2">
    <citation type="journal article" date="2018" name="Plant J.">
        <title>The Physcomitrella patens chromosome-scale assembly reveals moss genome structure and evolution.</title>
        <authorList>
            <person name="Lang D."/>
            <person name="Ullrich K.K."/>
            <person name="Murat F."/>
            <person name="Fuchs J."/>
            <person name="Jenkins J."/>
            <person name="Haas F.B."/>
            <person name="Piednoel M."/>
            <person name="Gundlach H."/>
            <person name="Van Bel M."/>
            <person name="Meyberg R."/>
            <person name="Vives C."/>
            <person name="Morata J."/>
            <person name="Symeonidi A."/>
            <person name="Hiss M."/>
            <person name="Muchero W."/>
            <person name="Kamisugi Y."/>
            <person name="Saleh O."/>
            <person name="Blanc G."/>
            <person name="Decker E.L."/>
            <person name="van Gessel N."/>
            <person name="Grimwood J."/>
            <person name="Hayes R.D."/>
            <person name="Graham S.W."/>
            <person name="Gunter L.E."/>
            <person name="McDaniel S.F."/>
            <person name="Hoernstein S.N.W."/>
            <person name="Larsson A."/>
            <person name="Li F.W."/>
            <person name="Perroud P.F."/>
            <person name="Phillips J."/>
            <person name="Ranjan P."/>
            <person name="Rokshar D.S."/>
            <person name="Rothfels C.J."/>
            <person name="Schneider L."/>
            <person name="Shu S."/>
            <person name="Stevenson D.W."/>
            <person name="Thummler F."/>
            <person name="Tillich M."/>
            <person name="Villarreal Aguilar J.C."/>
            <person name="Widiez T."/>
            <person name="Wong G.K."/>
            <person name="Wymore A."/>
            <person name="Zhang Y."/>
            <person name="Zimmer A.D."/>
            <person name="Quatrano R.S."/>
            <person name="Mayer K.F.X."/>
            <person name="Goodstein D."/>
            <person name="Casacuberta J.M."/>
            <person name="Vandepoele K."/>
            <person name="Reski R."/>
            <person name="Cuming A.C."/>
            <person name="Tuskan G.A."/>
            <person name="Maumus F."/>
            <person name="Salse J."/>
            <person name="Schmutz J."/>
            <person name="Rensing S.A."/>
        </authorList>
    </citation>
    <scope>NUCLEOTIDE SEQUENCE [LARGE SCALE GENOMIC DNA]</scope>
    <source>
        <strain evidence="2 3">cv. Gransden 2004</strain>
    </source>
</reference>
<dbReference type="RefSeq" id="XP_073386995.1">
    <property type="nucleotide sequence ID" value="XM_073530894.1"/>
</dbReference>
<dbReference type="EnsemblPlants" id="Pp3c24_14900V3.3">
    <property type="protein sequence ID" value="Pp3c24_14900V3.3"/>
    <property type="gene ID" value="Pp3c24_14900"/>
</dbReference>
<keyword evidence="3" id="KW-1185">Reference proteome</keyword>
<dbReference type="InterPro" id="IPR010684">
    <property type="entry name" value="RNA_pol_II_trans_fac_SIII_A"/>
</dbReference>
<reference evidence="2 3" key="1">
    <citation type="journal article" date="2008" name="Science">
        <title>The Physcomitrella genome reveals evolutionary insights into the conquest of land by plants.</title>
        <authorList>
            <person name="Rensing S."/>
            <person name="Lang D."/>
            <person name="Zimmer A."/>
            <person name="Terry A."/>
            <person name="Salamov A."/>
            <person name="Shapiro H."/>
            <person name="Nishiyama T."/>
            <person name="Perroud P.-F."/>
            <person name="Lindquist E."/>
            <person name="Kamisugi Y."/>
            <person name="Tanahashi T."/>
            <person name="Sakakibara K."/>
            <person name="Fujita T."/>
            <person name="Oishi K."/>
            <person name="Shin-I T."/>
            <person name="Kuroki Y."/>
            <person name="Toyoda A."/>
            <person name="Suzuki Y."/>
            <person name="Hashimoto A."/>
            <person name="Yamaguchi K."/>
            <person name="Sugano A."/>
            <person name="Kohara Y."/>
            <person name="Fujiyama A."/>
            <person name="Anterola A."/>
            <person name="Aoki S."/>
            <person name="Ashton N."/>
            <person name="Barbazuk W.B."/>
            <person name="Barker E."/>
            <person name="Bennetzen J."/>
            <person name="Bezanilla M."/>
            <person name="Blankenship R."/>
            <person name="Cho S.H."/>
            <person name="Dutcher S."/>
            <person name="Estelle M."/>
            <person name="Fawcett J.A."/>
            <person name="Gundlach H."/>
            <person name="Hanada K."/>
            <person name="Heyl A."/>
            <person name="Hicks K.A."/>
            <person name="Hugh J."/>
            <person name="Lohr M."/>
            <person name="Mayer K."/>
            <person name="Melkozernov A."/>
            <person name="Murata T."/>
            <person name="Nelson D."/>
            <person name="Pils B."/>
            <person name="Prigge M."/>
            <person name="Reiss B."/>
            <person name="Renner T."/>
            <person name="Rombauts S."/>
            <person name="Rushton P."/>
            <person name="Sanderfoot A."/>
            <person name="Schween G."/>
            <person name="Shiu S.-H."/>
            <person name="Stueber K."/>
            <person name="Theodoulou F.L."/>
            <person name="Tu H."/>
            <person name="Van de Peer Y."/>
            <person name="Verrier P.J."/>
            <person name="Waters E."/>
            <person name="Wood A."/>
            <person name="Yang L."/>
            <person name="Cove D."/>
            <person name="Cuming A."/>
            <person name="Hasebe M."/>
            <person name="Lucas S."/>
            <person name="Mishler D.B."/>
            <person name="Reski R."/>
            <person name="Grigoriev I."/>
            <person name="Quatrano R.S."/>
            <person name="Boore J.L."/>
        </authorList>
    </citation>
    <scope>NUCLEOTIDE SEQUENCE [LARGE SCALE GENOMIC DNA]</scope>
    <source>
        <strain evidence="2 3">cv. Gransden 2004</strain>
    </source>
</reference>
<dbReference type="PANTHER" id="PTHR47543:SF2">
    <property type="entry name" value="RNA POLYMERASE II TRANSCRIPTION FACTOR SIII SUBUNIT A"/>
    <property type="match status" value="1"/>
</dbReference>